<sequence>MYYSEDLIEEVRSRNDIVDVISGYVRLQRKGSSYFGLCPFHSEKSPSFSVSPGKQMYYCFGCGAGGNVFTFLMEYENFTFPEAVKTLADRCGVDLPEVEYSEEARQQADLKSRLLEIQKKAAKYYYYQLRQPKGRVGYEYLRGRELSDETIQKFGLGYSGQQSRELYQYLKHEGYSDALLKESGLFSMDERSGVYDKFWNRVMFPIMDANHRVIGFGGRVMGDAKPKYLNSPETKIFDKSRNLYGLNFARSSRKGNLIICEGYMDVIALHQAGFSQAVASLGTALTTQQAILMKRYADEVLVTYDSDEAGTKAALRAIPILKEAGLTMRVINMKPYKDPDEFIKNMGREAFQQRMDEAQSSFLFEVEVLERKYNLKDPAQKTAFFDETAKKLLGFSDEIERNNYIEAVAARYGTGYEALRRKVNQLGLVLGGQAPAPRPRDVSSNRKEKDEGTAASQKLLLTWMIAGENYFRVIRRYIEPEDFTVPLYRQIAGILYEQQEQGKLNPAGILSRFENTEEQREAAAVFNATLKQIETKEETEKALQETIYKIRQESLNRKGKELAPTDMEGLQKLIQSRRELEKLHISLD</sequence>
<evidence type="ECO:0000256" key="1">
    <source>
        <dbReference type="ARBA" id="ARBA00022478"/>
    </source>
</evidence>
<keyword evidence="11 12" id="KW-0804">Transcription</keyword>
<evidence type="ECO:0000256" key="8">
    <source>
        <dbReference type="ARBA" id="ARBA00022833"/>
    </source>
</evidence>
<evidence type="ECO:0000313" key="17">
    <source>
        <dbReference type="EMBL" id="MBC5660092.1"/>
    </source>
</evidence>
<comment type="cofactor">
    <cofactor evidence="12 13 14">
        <name>Zn(2+)</name>
        <dbReference type="ChEBI" id="CHEBI:29105"/>
    </cofactor>
    <text evidence="12 13 14">Binds 1 zinc ion per monomer.</text>
</comment>
<dbReference type="FunFam" id="3.40.1360.10:FF:000002">
    <property type="entry name" value="DNA primase"/>
    <property type="match status" value="1"/>
</dbReference>
<keyword evidence="5 12" id="KW-0235">DNA replication</keyword>
<dbReference type="GO" id="GO:0006269">
    <property type="term" value="P:DNA replication, synthesis of primer"/>
    <property type="evidence" value="ECO:0007669"/>
    <property type="project" value="UniProtKB-UniRule"/>
</dbReference>
<evidence type="ECO:0000256" key="15">
    <source>
        <dbReference type="SAM" id="MobiDB-lite"/>
    </source>
</evidence>
<dbReference type="SMART" id="SM00493">
    <property type="entry name" value="TOPRIM"/>
    <property type="match status" value="1"/>
</dbReference>
<comment type="function">
    <text evidence="12 13">RNA polymerase that catalyzes the synthesis of short RNA molecules used as primers for DNA polymerase during DNA replication.</text>
</comment>
<dbReference type="InterPro" id="IPR037068">
    <property type="entry name" value="DNA_primase_core_N_sf"/>
</dbReference>
<dbReference type="PANTHER" id="PTHR30313:SF2">
    <property type="entry name" value="DNA PRIMASE"/>
    <property type="match status" value="1"/>
</dbReference>
<dbReference type="SUPFAM" id="SSF56731">
    <property type="entry name" value="DNA primase core"/>
    <property type="match status" value="1"/>
</dbReference>
<comment type="catalytic activity">
    <reaction evidence="12">
        <text>ssDNA + n NTP = ssDNA/pppN(pN)n-1 hybrid + (n-1) diphosphate.</text>
        <dbReference type="EC" id="2.7.7.101"/>
    </reaction>
</comment>
<dbReference type="InterPro" id="IPR006171">
    <property type="entry name" value="TOPRIM_dom"/>
</dbReference>
<dbReference type="GO" id="GO:0003677">
    <property type="term" value="F:DNA binding"/>
    <property type="evidence" value="ECO:0007669"/>
    <property type="project" value="UniProtKB-KW"/>
</dbReference>
<evidence type="ECO:0000256" key="14">
    <source>
        <dbReference type="PIRSR" id="PIRSR002811-1"/>
    </source>
</evidence>
<comment type="similarity">
    <text evidence="12 13">Belongs to the DnaG primase family.</text>
</comment>
<dbReference type="FunFam" id="3.90.980.10:FF:000001">
    <property type="entry name" value="DNA primase"/>
    <property type="match status" value="1"/>
</dbReference>
<dbReference type="GO" id="GO:0005737">
    <property type="term" value="C:cytoplasm"/>
    <property type="evidence" value="ECO:0007669"/>
    <property type="project" value="TreeGrafter"/>
</dbReference>
<evidence type="ECO:0000256" key="5">
    <source>
        <dbReference type="ARBA" id="ARBA00022705"/>
    </source>
</evidence>
<dbReference type="Gene3D" id="3.90.580.10">
    <property type="entry name" value="Zinc finger, CHC2-type domain"/>
    <property type="match status" value="1"/>
</dbReference>
<dbReference type="GO" id="GO:0008270">
    <property type="term" value="F:zinc ion binding"/>
    <property type="evidence" value="ECO:0007669"/>
    <property type="project" value="UniProtKB-UniRule"/>
</dbReference>
<feature type="compositionally biased region" description="Basic and acidic residues" evidence="15">
    <location>
        <begin position="438"/>
        <end position="452"/>
    </location>
</feature>
<dbReference type="GO" id="GO:1990077">
    <property type="term" value="C:primosome complex"/>
    <property type="evidence" value="ECO:0007669"/>
    <property type="project" value="UniProtKB-KW"/>
</dbReference>
<dbReference type="InterPro" id="IPR030846">
    <property type="entry name" value="DnaG_bac"/>
</dbReference>
<evidence type="ECO:0000259" key="16">
    <source>
        <dbReference type="PROSITE" id="PS50880"/>
    </source>
</evidence>
<comment type="caution">
    <text evidence="17">The sequence shown here is derived from an EMBL/GenBank/DDBJ whole genome shotgun (WGS) entry which is preliminary data.</text>
</comment>
<dbReference type="Pfam" id="PF13155">
    <property type="entry name" value="Toprim_2"/>
    <property type="match status" value="1"/>
</dbReference>
<evidence type="ECO:0000256" key="10">
    <source>
        <dbReference type="ARBA" id="ARBA00023125"/>
    </source>
</evidence>
<proteinExistence type="inferred from homology"/>
<dbReference type="InterPro" id="IPR016136">
    <property type="entry name" value="DNA_helicase_N/primase_C"/>
</dbReference>
<dbReference type="AlphaFoldDB" id="A0A923LDH0"/>
<keyword evidence="9" id="KW-0460">Magnesium</keyword>
<dbReference type="CDD" id="cd03364">
    <property type="entry name" value="TOPRIM_DnaG_primases"/>
    <property type="match status" value="1"/>
</dbReference>
<dbReference type="InterPro" id="IPR034151">
    <property type="entry name" value="TOPRIM_DnaG_bac"/>
</dbReference>
<dbReference type="Gene3D" id="1.10.860.10">
    <property type="entry name" value="DNAb Helicase, Chain A"/>
    <property type="match status" value="1"/>
</dbReference>
<dbReference type="InterPro" id="IPR013264">
    <property type="entry name" value="DNAG_N"/>
</dbReference>
<feature type="domain" description="Toprim" evidence="16">
    <location>
        <begin position="255"/>
        <end position="336"/>
    </location>
</feature>
<keyword evidence="4 12" id="KW-0548">Nucleotidyltransferase</keyword>
<dbReference type="Gene3D" id="3.40.1360.10">
    <property type="match status" value="1"/>
</dbReference>
<evidence type="ECO:0000256" key="12">
    <source>
        <dbReference type="HAMAP-Rule" id="MF_00974"/>
    </source>
</evidence>
<dbReference type="Gene3D" id="3.90.980.10">
    <property type="entry name" value="DNA primase, catalytic core, N-terminal domain"/>
    <property type="match status" value="1"/>
</dbReference>
<evidence type="ECO:0000256" key="2">
    <source>
        <dbReference type="ARBA" id="ARBA00022515"/>
    </source>
</evidence>
<evidence type="ECO:0000256" key="11">
    <source>
        <dbReference type="ARBA" id="ARBA00023163"/>
    </source>
</evidence>
<keyword evidence="3 12" id="KW-0808">Transferase</keyword>
<comment type="subunit">
    <text evidence="12">Monomer. Interacts with DnaB.</text>
</comment>
<evidence type="ECO:0000256" key="3">
    <source>
        <dbReference type="ARBA" id="ARBA00022679"/>
    </source>
</evidence>
<dbReference type="Pfam" id="PF08275">
    <property type="entry name" value="DNAG_N"/>
    <property type="match status" value="1"/>
</dbReference>
<dbReference type="GO" id="GO:0003899">
    <property type="term" value="F:DNA-directed RNA polymerase activity"/>
    <property type="evidence" value="ECO:0007669"/>
    <property type="project" value="UniProtKB-UniRule"/>
</dbReference>
<evidence type="ECO:0000256" key="4">
    <source>
        <dbReference type="ARBA" id="ARBA00022695"/>
    </source>
</evidence>
<dbReference type="Pfam" id="PF01807">
    <property type="entry name" value="Zn_ribbon_DnaG"/>
    <property type="match status" value="1"/>
</dbReference>
<dbReference type="GO" id="GO:0000428">
    <property type="term" value="C:DNA-directed RNA polymerase complex"/>
    <property type="evidence" value="ECO:0007669"/>
    <property type="project" value="UniProtKB-KW"/>
</dbReference>
<evidence type="ECO:0000256" key="9">
    <source>
        <dbReference type="ARBA" id="ARBA00022842"/>
    </source>
</evidence>
<dbReference type="InterPro" id="IPR036977">
    <property type="entry name" value="DNA_primase_Znf_CHC2"/>
</dbReference>
<dbReference type="PANTHER" id="PTHR30313">
    <property type="entry name" value="DNA PRIMASE"/>
    <property type="match status" value="1"/>
</dbReference>
<dbReference type="InterPro" id="IPR019475">
    <property type="entry name" value="DNA_primase_DnaB-bd"/>
</dbReference>
<keyword evidence="8 12" id="KW-0862">Zinc</keyword>
<name>A0A923LDH0_9FIRM</name>
<dbReference type="PROSITE" id="PS50880">
    <property type="entry name" value="TOPRIM"/>
    <property type="match status" value="1"/>
</dbReference>
<organism evidence="17 18">
    <name type="scientific">Anaerosacchariphilus hominis</name>
    <dbReference type="NCBI Taxonomy" id="2763017"/>
    <lineage>
        <taxon>Bacteria</taxon>
        <taxon>Bacillati</taxon>
        <taxon>Bacillota</taxon>
        <taxon>Clostridia</taxon>
        <taxon>Lachnospirales</taxon>
        <taxon>Lachnospiraceae</taxon>
        <taxon>Anaerosacchariphilus</taxon>
    </lineage>
</organism>
<keyword evidence="10 12" id="KW-0238">DNA-binding</keyword>
<keyword evidence="7 12" id="KW-0863">Zinc-finger</keyword>
<dbReference type="InterPro" id="IPR050219">
    <property type="entry name" value="DnaG_primase"/>
</dbReference>
<dbReference type="InterPro" id="IPR002694">
    <property type="entry name" value="Znf_CHC2"/>
</dbReference>
<accession>A0A923LDH0</accession>
<dbReference type="PIRSF" id="PIRSF002811">
    <property type="entry name" value="DnaG"/>
    <property type="match status" value="1"/>
</dbReference>
<comment type="domain">
    <text evidence="12">Contains an N-terminal zinc-binding domain, a central core domain that contains the primase activity, and a C-terminal DnaB-binding domain.</text>
</comment>
<keyword evidence="18" id="KW-1185">Reference proteome</keyword>
<dbReference type="Pfam" id="PF10410">
    <property type="entry name" value="DnaB_bind"/>
    <property type="match status" value="1"/>
</dbReference>
<feature type="zinc finger region" description="CHC2-type" evidence="12 14">
    <location>
        <begin position="38"/>
        <end position="62"/>
    </location>
</feature>
<dbReference type="HAMAP" id="MF_00974">
    <property type="entry name" value="DNA_primase_DnaG"/>
    <property type="match status" value="1"/>
</dbReference>
<gene>
    <name evidence="12" type="primary">dnaG</name>
    <name evidence="17" type="ORF">H8S44_09935</name>
</gene>
<evidence type="ECO:0000313" key="18">
    <source>
        <dbReference type="Proteomes" id="UP000649345"/>
    </source>
</evidence>
<evidence type="ECO:0000256" key="7">
    <source>
        <dbReference type="ARBA" id="ARBA00022771"/>
    </source>
</evidence>
<dbReference type="SUPFAM" id="SSF57783">
    <property type="entry name" value="Zinc beta-ribbon"/>
    <property type="match status" value="1"/>
</dbReference>
<keyword evidence="6 12" id="KW-0479">Metal-binding</keyword>
<keyword evidence="2 12" id="KW-0639">Primosome</keyword>
<dbReference type="SMART" id="SM00400">
    <property type="entry name" value="ZnF_CHCC"/>
    <property type="match status" value="1"/>
</dbReference>
<dbReference type="RefSeq" id="WP_186873539.1">
    <property type="nucleotide sequence ID" value="NZ_JACOOR010000005.1"/>
</dbReference>
<dbReference type="EC" id="2.7.7.101" evidence="12"/>
<evidence type="ECO:0000256" key="6">
    <source>
        <dbReference type="ARBA" id="ARBA00022723"/>
    </source>
</evidence>
<reference evidence="17" key="1">
    <citation type="submission" date="2020-08" db="EMBL/GenBank/DDBJ databases">
        <title>Genome public.</title>
        <authorList>
            <person name="Liu C."/>
            <person name="Sun Q."/>
        </authorList>
    </citation>
    <scope>NUCLEOTIDE SEQUENCE</scope>
    <source>
        <strain evidence="17">NSJ-68</strain>
    </source>
</reference>
<dbReference type="FunFam" id="3.90.580.10:FF:000001">
    <property type="entry name" value="DNA primase"/>
    <property type="match status" value="1"/>
</dbReference>
<dbReference type="Proteomes" id="UP000649345">
    <property type="component" value="Unassembled WGS sequence"/>
</dbReference>
<evidence type="ECO:0000256" key="13">
    <source>
        <dbReference type="PIRNR" id="PIRNR002811"/>
    </source>
</evidence>
<keyword evidence="1 12" id="KW-0240">DNA-directed RNA polymerase</keyword>
<protein>
    <recommendedName>
        <fullName evidence="12 13">DNA primase</fullName>
        <ecNumber evidence="12">2.7.7.101</ecNumber>
    </recommendedName>
</protein>
<dbReference type="NCBIfam" id="TIGR01391">
    <property type="entry name" value="dnaG"/>
    <property type="match status" value="1"/>
</dbReference>
<feature type="region of interest" description="Disordered" evidence="15">
    <location>
        <begin position="430"/>
        <end position="453"/>
    </location>
</feature>
<dbReference type="InterPro" id="IPR006295">
    <property type="entry name" value="DNA_primase_DnaG"/>
</dbReference>
<dbReference type="EMBL" id="JACOOR010000005">
    <property type="protein sequence ID" value="MBC5660092.1"/>
    <property type="molecule type" value="Genomic_DNA"/>
</dbReference>